<dbReference type="STRING" id="81857.IV38_GL002032"/>
<dbReference type="SUPFAM" id="SSF51445">
    <property type="entry name" value="(Trans)glycosidases"/>
    <property type="match status" value="1"/>
</dbReference>
<dbReference type="PANTHER" id="PTHR30480">
    <property type="entry name" value="BETA-HEXOSAMINIDASE-RELATED"/>
    <property type="match status" value="1"/>
</dbReference>
<dbReference type="Proteomes" id="UP000051751">
    <property type="component" value="Unassembled WGS sequence"/>
</dbReference>
<proteinExistence type="inferred from homology"/>
<dbReference type="Gene3D" id="3.40.50.1700">
    <property type="entry name" value="Glycoside hydrolase family 3 C-terminal domain"/>
    <property type="match status" value="1"/>
</dbReference>
<evidence type="ECO:0000256" key="1">
    <source>
        <dbReference type="ARBA" id="ARBA00001231"/>
    </source>
</evidence>
<dbReference type="Proteomes" id="UP000051645">
    <property type="component" value="Unassembled WGS sequence"/>
</dbReference>
<dbReference type="EMBL" id="JQAT01000007">
    <property type="protein sequence ID" value="KRN27576.1"/>
    <property type="molecule type" value="Genomic_DNA"/>
</dbReference>
<sequence>MLNMHQKPFYLNDDQIKWVKDTAEKLSTDEKIGQLFVPIGYSTDHDYIDSLLKHHIGGLFFRSAHLEELRATFNYAQQNSKVPLLTPANLESGGDGAVLEGTGYAPQMAVAAAGNKKYAYELGKIAAEDAKAAGINWGFAPVVDLDLNFHSPIMNVRTYGDDTERDIAFSKQFIQAFHDQNMMTSIKHFPGDGIDERDQHLLTSVNSLPLSSWWKTYGKIYRELIDFGTKAVMVGHIAFPAYSHNQIPASLNEQLLEGLLRHDLGFNGLIITDATPMVGFSTAMPRYQAVPTAIQNGCDMFLFNHDFEEDVSYMKDGLKNGLLTEKRLDEAVLRILATKASLNLNQDVSIPSKPLIDYKKEQQEIADQSITLVKDDQNILPLAAQKQKRVLLEVLGGFASNQRVEETLQNELTKRGFEVTLYRPEKNFVDLGSVADFKSKYDLVLYAANIENASNQTTARINWKTLYGLGNNLPWFVQEVPTVLVSFGNPYHMFDMPMVKTVVNAYSNYEHFIKAAVAKLVGEQEFKGHSPIDPNCKNIKLKELMNNAD</sequence>
<evidence type="ECO:0000256" key="3">
    <source>
        <dbReference type="ARBA" id="ARBA00012663"/>
    </source>
</evidence>
<dbReference type="GO" id="GO:0009254">
    <property type="term" value="P:peptidoglycan turnover"/>
    <property type="evidence" value="ECO:0007669"/>
    <property type="project" value="TreeGrafter"/>
</dbReference>
<evidence type="ECO:0000256" key="2">
    <source>
        <dbReference type="ARBA" id="ARBA00005336"/>
    </source>
</evidence>
<reference evidence="9 10" key="1">
    <citation type="journal article" date="2015" name="Genome Announc.">
        <title>Expanding the biotechnology potential of lactobacilli through comparative genomics of 213 strains and associated genera.</title>
        <authorList>
            <person name="Sun Z."/>
            <person name="Harris H.M."/>
            <person name="McCann A."/>
            <person name="Guo C."/>
            <person name="Argimon S."/>
            <person name="Zhang W."/>
            <person name="Yang X."/>
            <person name="Jeffery I.B."/>
            <person name="Cooney J.C."/>
            <person name="Kagawa T.F."/>
            <person name="Liu W."/>
            <person name="Song Y."/>
            <person name="Salvetti E."/>
            <person name="Wrobel A."/>
            <person name="Rasinkangas P."/>
            <person name="Parkhill J."/>
            <person name="Rea M.C."/>
            <person name="O'Sullivan O."/>
            <person name="Ritari J."/>
            <person name="Douillard F.P."/>
            <person name="Paul Ross R."/>
            <person name="Yang R."/>
            <person name="Briner A.E."/>
            <person name="Felis G.E."/>
            <person name="de Vos W.M."/>
            <person name="Barrangou R."/>
            <person name="Klaenhammer T.R."/>
            <person name="Caufield P.W."/>
            <person name="Cui Y."/>
            <person name="Zhang H."/>
            <person name="O'Toole P.W."/>
        </authorList>
    </citation>
    <scope>NUCLEOTIDE SEQUENCE [LARGE SCALE GENOMIC DNA]</scope>
    <source>
        <strain evidence="7 10">ATCC BAA-66</strain>
        <strain evidence="8 9">DSM 13344</strain>
    </source>
</reference>
<comment type="similarity">
    <text evidence="2">Belongs to the glycosyl hydrolase 3 family.</text>
</comment>
<keyword evidence="5" id="KW-0326">Glycosidase</keyword>
<dbReference type="OrthoDB" id="9805821at2"/>
<dbReference type="InterPro" id="IPR036881">
    <property type="entry name" value="Glyco_hydro_3_C_sf"/>
</dbReference>
<accession>A0A0R2FG92</accession>
<feature type="domain" description="Glycoside hydrolase family 3 N-terminal" evidence="6">
    <location>
        <begin position="28"/>
        <end position="336"/>
    </location>
</feature>
<gene>
    <name evidence="7" type="ORF">IV38_GL002032</name>
    <name evidence="8" type="ORF">IV40_GL001997</name>
</gene>
<comment type="caution">
    <text evidence="7">The sequence shown here is derived from an EMBL/GenBank/DDBJ whole genome shotgun (WGS) entry which is preliminary data.</text>
</comment>
<protein>
    <recommendedName>
        <fullName evidence="3">beta-N-acetylhexosaminidase</fullName>
        <ecNumber evidence="3">3.2.1.52</ecNumber>
    </recommendedName>
</protein>
<name>A0A0R2FG92_9LACO</name>
<dbReference type="AlphaFoldDB" id="A0A0R2FG92"/>
<evidence type="ECO:0000256" key="4">
    <source>
        <dbReference type="ARBA" id="ARBA00022801"/>
    </source>
</evidence>
<dbReference type="Gene3D" id="3.20.20.300">
    <property type="entry name" value="Glycoside hydrolase, family 3, N-terminal domain"/>
    <property type="match status" value="1"/>
</dbReference>
<evidence type="ECO:0000313" key="9">
    <source>
        <dbReference type="Proteomes" id="UP000051645"/>
    </source>
</evidence>
<dbReference type="EMBL" id="JQAZ01000008">
    <property type="protein sequence ID" value="KRN30151.1"/>
    <property type="molecule type" value="Genomic_DNA"/>
</dbReference>
<dbReference type="PANTHER" id="PTHR30480:SF13">
    <property type="entry name" value="BETA-HEXOSAMINIDASE"/>
    <property type="match status" value="1"/>
</dbReference>
<evidence type="ECO:0000256" key="5">
    <source>
        <dbReference type="ARBA" id="ARBA00023295"/>
    </source>
</evidence>
<organism evidence="7 10">
    <name type="scientific">Lactobacillus selangorensis</name>
    <dbReference type="NCBI Taxonomy" id="81857"/>
    <lineage>
        <taxon>Bacteria</taxon>
        <taxon>Bacillati</taxon>
        <taxon>Bacillota</taxon>
        <taxon>Bacilli</taxon>
        <taxon>Lactobacillales</taxon>
        <taxon>Lactobacillaceae</taxon>
        <taxon>Lactobacillus</taxon>
    </lineage>
</organism>
<evidence type="ECO:0000259" key="6">
    <source>
        <dbReference type="Pfam" id="PF00933"/>
    </source>
</evidence>
<dbReference type="InterPro" id="IPR036962">
    <property type="entry name" value="Glyco_hydro_3_N_sf"/>
</dbReference>
<evidence type="ECO:0000313" key="7">
    <source>
        <dbReference type="EMBL" id="KRN27576.1"/>
    </source>
</evidence>
<dbReference type="GO" id="GO:0005975">
    <property type="term" value="P:carbohydrate metabolic process"/>
    <property type="evidence" value="ECO:0007669"/>
    <property type="project" value="InterPro"/>
</dbReference>
<evidence type="ECO:0000313" key="10">
    <source>
        <dbReference type="Proteomes" id="UP000051751"/>
    </source>
</evidence>
<dbReference type="EC" id="3.2.1.52" evidence="3"/>
<keyword evidence="4 7" id="KW-0378">Hydrolase</keyword>
<dbReference type="Pfam" id="PF00933">
    <property type="entry name" value="Glyco_hydro_3"/>
    <property type="match status" value="1"/>
</dbReference>
<evidence type="ECO:0000313" key="8">
    <source>
        <dbReference type="EMBL" id="KRN30151.1"/>
    </source>
</evidence>
<dbReference type="InterPro" id="IPR017853">
    <property type="entry name" value="GH"/>
</dbReference>
<dbReference type="GO" id="GO:0004563">
    <property type="term" value="F:beta-N-acetylhexosaminidase activity"/>
    <property type="evidence" value="ECO:0007669"/>
    <property type="project" value="UniProtKB-EC"/>
</dbReference>
<keyword evidence="9" id="KW-1185">Reference proteome</keyword>
<comment type="catalytic activity">
    <reaction evidence="1">
        <text>Hydrolysis of terminal non-reducing N-acetyl-D-hexosamine residues in N-acetyl-beta-D-hexosaminides.</text>
        <dbReference type="EC" id="3.2.1.52"/>
    </reaction>
</comment>
<dbReference type="InterPro" id="IPR050226">
    <property type="entry name" value="NagZ_Beta-hexosaminidase"/>
</dbReference>
<dbReference type="PATRIC" id="fig|81857.3.peg.2073"/>
<dbReference type="RefSeq" id="WP_057770978.1">
    <property type="nucleotide sequence ID" value="NZ_JQAT01000007.1"/>
</dbReference>
<dbReference type="InterPro" id="IPR001764">
    <property type="entry name" value="Glyco_hydro_3_N"/>
</dbReference>